<dbReference type="InterPro" id="IPR008844">
    <property type="entry name" value="Spore_GerAC-like"/>
</dbReference>
<name>A0ABS3W9K4_9BACL</name>
<dbReference type="Proteomes" id="UP000670947">
    <property type="component" value="Unassembled WGS sequence"/>
</dbReference>
<evidence type="ECO:0000256" key="1">
    <source>
        <dbReference type="ARBA" id="ARBA00004635"/>
    </source>
</evidence>
<proteinExistence type="inferred from homology"/>
<dbReference type="Gene3D" id="3.30.300.210">
    <property type="entry name" value="Nutrient germinant receptor protein C, domain 3"/>
    <property type="match status" value="1"/>
</dbReference>
<dbReference type="InterPro" id="IPR038501">
    <property type="entry name" value="Spore_GerAC_C_sf"/>
</dbReference>
<dbReference type="PANTHER" id="PTHR35789">
    <property type="entry name" value="SPORE GERMINATION PROTEIN B3"/>
    <property type="match status" value="1"/>
</dbReference>
<evidence type="ECO:0000256" key="2">
    <source>
        <dbReference type="ARBA" id="ARBA00007886"/>
    </source>
</evidence>
<evidence type="ECO:0000259" key="8">
    <source>
        <dbReference type="Pfam" id="PF05504"/>
    </source>
</evidence>
<keyword evidence="11" id="KW-1185">Reference proteome</keyword>
<evidence type="ECO:0000259" key="9">
    <source>
        <dbReference type="Pfam" id="PF25198"/>
    </source>
</evidence>
<organism evidence="10 11">
    <name type="scientific">Paenibacillus artemisiicola</name>
    <dbReference type="NCBI Taxonomy" id="1172618"/>
    <lineage>
        <taxon>Bacteria</taxon>
        <taxon>Bacillati</taxon>
        <taxon>Bacillota</taxon>
        <taxon>Bacilli</taxon>
        <taxon>Bacillales</taxon>
        <taxon>Paenibacillaceae</taxon>
        <taxon>Paenibacillus</taxon>
    </lineage>
</organism>
<sequence length="401" mass="44012">MNRRRRLLAAPLALLLLVPLAGCWDRRELNELAISLALGIDKAERGYRVTLQVVQPGQVASKMTGTANAAPVTVYETNGTTIYEAVRRMTTVSPRHVYGAHLRVAVFGEELAREGLGDALDLLSRDYEFRTDFYLLVAKGATAARALNLLFPLERIPANKIYGSIQTAEKVWAPVRGISLDEFITDAGRAGKNPVLSGIQITGDERIGGSTDNVRTVRPAADLRDAGFAAFRKDRLVGWLDEEESRGYNALVNRIMSTVGHVPCPRGGNAALEVVRSKAKLTGTAAHGRARLGVDLRLEENIGEVQCRLDLTRAESIRALERAAGRLAADSLRETIESAQKRYKSDIFGFGEAIHRSSPGTWRSIRDDWDELFAEAGVDVSVTVKIKRTGTLTNAYKEKEE</sequence>
<comment type="similarity">
    <text evidence="2">Belongs to the GerABKC lipoprotein family.</text>
</comment>
<dbReference type="InterPro" id="IPR046953">
    <property type="entry name" value="Spore_GerAC-like_C"/>
</dbReference>
<dbReference type="Pfam" id="PF05504">
    <property type="entry name" value="Spore_GerAC"/>
    <property type="match status" value="1"/>
</dbReference>
<reference evidence="10 11" key="1">
    <citation type="submission" date="2021-03" db="EMBL/GenBank/DDBJ databases">
        <title>Paenibacillus artemisicola MWE-103 whole genome sequence.</title>
        <authorList>
            <person name="Ham Y.J."/>
        </authorList>
    </citation>
    <scope>NUCLEOTIDE SEQUENCE [LARGE SCALE GENOMIC DNA]</scope>
    <source>
        <strain evidence="10 11">MWE-103</strain>
    </source>
</reference>
<dbReference type="PANTHER" id="PTHR35789:SF1">
    <property type="entry name" value="SPORE GERMINATION PROTEIN B3"/>
    <property type="match status" value="1"/>
</dbReference>
<keyword evidence="3" id="KW-0309">Germination</keyword>
<evidence type="ECO:0000256" key="5">
    <source>
        <dbReference type="ARBA" id="ARBA00023136"/>
    </source>
</evidence>
<evidence type="ECO:0000256" key="4">
    <source>
        <dbReference type="ARBA" id="ARBA00022729"/>
    </source>
</evidence>
<keyword evidence="6" id="KW-0564">Palmitate</keyword>
<accession>A0ABS3W9K4</accession>
<gene>
    <name evidence="10" type="ORF">I8J29_11320</name>
</gene>
<feature type="domain" description="Spore germination GerAC-like C-terminal" evidence="8">
    <location>
        <begin position="227"/>
        <end position="390"/>
    </location>
</feature>
<keyword evidence="5" id="KW-0472">Membrane</keyword>
<feature type="domain" description="Spore germination protein N-terminal" evidence="9">
    <location>
        <begin position="25"/>
        <end position="200"/>
    </location>
</feature>
<evidence type="ECO:0000256" key="7">
    <source>
        <dbReference type="ARBA" id="ARBA00023288"/>
    </source>
</evidence>
<evidence type="ECO:0000313" key="11">
    <source>
        <dbReference type="Proteomes" id="UP000670947"/>
    </source>
</evidence>
<comment type="subcellular location">
    <subcellularLocation>
        <location evidence="1">Membrane</location>
        <topology evidence="1">Lipid-anchor</topology>
    </subcellularLocation>
</comment>
<comment type="caution">
    <text evidence="10">The sequence shown here is derived from an EMBL/GenBank/DDBJ whole genome shotgun (WGS) entry which is preliminary data.</text>
</comment>
<evidence type="ECO:0000256" key="6">
    <source>
        <dbReference type="ARBA" id="ARBA00023139"/>
    </source>
</evidence>
<dbReference type="EMBL" id="JAGGDJ010000005">
    <property type="protein sequence ID" value="MBO7744790.1"/>
    <property type="molecule type" value="Genomic_DNA"/>
</dbReference>
<evidence type="ECO:0000313" key="10">
    <source>
        <dbReference type="EMBL" id="MBO7744790.1"/>
    </source>
</evidence>
<dbReference type="RefSeq" id="WP_208847716.1">
    <property type="nucleotide sequence ID" value="NZ_JAGGDJ010000005.1"/>
</dbReference>
<keyword evidence="7" id="KW-0449">Lipoprotein</keyword>
<protein>
    <submittedName>
        <fullName evidence="10">Ger(X)C family spore germination protein</fullName>
    </submittedName>
</protein>
<dbReference type="NCBIfam" id="TIGR02887">
    <property type="entry name" value="spore_ger_x_C"/>
    <property type="match status" value="1"/>
</dbReference>
<dbReference type="InterPro" id="IPR057336">
    <property type="entry name" value="GerAC_N"/>
</dbReference>
<dbReference type="Pfam" id="PF25198">
    <property type="entry name" value="Spore_GerAC_N"/>
    <property type="match status" value="1"/>
</dbReference>
<evidence type="ECO:0000256" key="3">
    <source>
        <dbReference type="ARBA" id="ARBA00022544"/>
    </source>
</evidence>
<keyword evidence="4" id="KW-0732">Signal</keyword>